<dbReference type="Pfam" id="PF18603">
    <property type="entry name" value="LAL_C2"/>
    <property type="match status" value="1"/>
</dbReference>
<dbReference type="Proteomes" id="UP000661649">
    <property type="component" value="Unassembled WGS sequence"/>
</dbReference>
<keyword evidence="2 4" id="KW-0547">Nucleotide-binding</keyword>
<dbReference type="InterPro" id="IPR013815">
    <property type="entry name" value="ATP_grasp_subdomain_1"/>
</dbReference>
<proteinExistence type="predicted"/>
<organism evidence="6 7">
    <name type="scientific">Blautia stercoris</name>
    <dbReference type="NCBI Taxonomy" id="871664"/>
    <lineage>
        <taxon>Bacteria</taxon>
        <taxon>Bacillati</taxon>
        <taxon>Bacillota</taxon>
        <taxon>Clostridia</taxon>
        <taxon>Lachnospirales</taxon>
        <taxon>Lachnospiraceae</taxon>
        <taxon>Blautia</taxon>
    </lineage>
</organism>
<evidence type="ECO:0000256" key="2">
    <source>
        <dbReference type="ARBA" id="ARBA00022741"/>
    </source>
</evidence>
<dbReference type="PANTHER" id="PTHR43585">
    <property type="entry name" value="FUMIPYRROLE BIOSYNTHESIS PROTEIN C"/>
    <property type="match status" value="1"/>
</dbReference>
<gene>
    <name evidence="6" type="ORF">H8712_03390</name>
</gene>
<dbReference type="PANTHER" id="PTHR43585:SF2">
    <property type="entry name" value="ATP-GRASP ENZYME FSQD"/>
    <property type="match status" value="1"/>
</dbReference>
<dbReference type="Gene3D" id="3.30.1490.20">
    <property type="entry name" value="ATP-grasp fold, A domain"/>
    <property type="match status" value="1"/>
</dbReference>
<keyword evidence="7" id="KW-1185">Reference proteome</keyword>
<dbReference type="RefSeq" id="WP_187558217.1">
    <property type="nucleotide sequence ID" value="NZ_JACRTP010000001.1"/>
</dbReference>
<name>A0ABR7P8G1_9FIRM</name>
<evidence type="ECO:0000313" key="7">
    <source>
        <dbReference type="Proteomes" id="UP000661649"/>
    </source>
</evidence>
<sequence>MSKKKLMILGAGIYQVPLIKKAKEMGLETLVVSIKGNYPGIALADSFYEIDTRDYEKILETAKREKISGICTSGTDVAVRAIGFVCDNLGLCGIPREAAWKVTDKLLMKEALKAGGVSTADFRKVASYEECVESANALGFPVMVKAVDSSGSRGIHRADRMEELEYAWQEAKKVTKKPYVLVEEFIEADEIGVDAFIGEEKIEAFFPHEKFTYTVNGTTMPIGHKFPYHASKKLMENLRHQIELAIKALGMKNCPLNADVFVRGEQVWLIEVGGRTGATCIPELISIYTGYDWYEKIISYALGEKAEFQSEETHPCMGALLFSNQDGIIEKIEMDKLKSLVQKGIEVQLDYQVGDKIEAMKNGTDRIGQVIMRTGSEAELEEALSHAREAVWLSKGNLEERWKN</sequence>
<dbReference type="PROSITE" id="PS50975">
    <property type="entry name" value="ATP_GRASP"/>
    <property type="match status" value="1"/>
</dbReference>
<reference evidence="6 7" key="1">
    <citation type="submission" date="2020-08" db="EMBL/GenBank/DDBJ databases">
        <title>Genome public.</title>
        <authorList>
            <person name="Liu C."/>
            <person name="Sun Q."/>
        </authorList>
    </citation>
    <scope>NUCLEOTIDE SEQUENCE [LARGE SCALE GENOMIC DNA]</scope>
    <source>
        <strain evidence="6 7">3_YM_SP_D4_24.mj</strain>
    </source>
</reference>
<dbReference type="Gene3D" id="3.40.50.20">
    <property type="match status" value="1"/>
</dbReference>
<evidence type="ECO:0000256" key="4">
    <source>
        <dbReference type="PROSITE-ProRule" id="PRU00409"/>
    </source>
</evidence>
<dbReference type="Gene3D" id="3.30.470.20">
    <property type="entry name" value="ATP-grasp fold, B domain"/>
    <property type="match status" value="1"/>
</dbReference>
<keyword evidence="3 4" id="KW-0067">ATP-binding</keyword>
<dbReference type="SUPFAM" id="SSF52440">
    <property type="entry name" value="PreATP-grasp domain"/>
    <property type="match status" value="1"/>
</dbReference>
<evidence type="ECO:0000256" key="1">
    <source>
        <dbReference type="ARBA" id="ARBA00022598"/>
    </source>
</evidence>
<dbReference type="InterPro" id="IPR011761">
    <property type="entry name" value="ATP-grasp"/>
</dbReference>
<dbReference type="Pfam" id="PF13535">
    <property type="entry name" value="ATP-grasp_4"/>
    <property type="match status" value="1"/>
</dbReference>
<comment type="caution">
    <text evidence="6">The sequence shown here is derived from an EMBL/GenBank/DDBJ whole genome shotgun (WGS) entry which is preliminary data.</text>
</comment>
<protein>
    <submittedName>
        <fullName evidence="6">ATP-grasp domain-containing protein</fullName>
    </submittedName>
</protein>
<dbReference type="InterPro" id="IPR016185">
    <property type="entry name" value="PreATP-grasp_dom_sf"/>
</dbReference>
<dbReference type="SUPFAM" id="SSF56059">
    <property type="entry name" value="Glutathione synthetase ATP-binding domain-like"/>
    <property type="match status" value="1"/>
</dbReference>
<accession>A0ABR7P8G1</accession>
<dbReference type="InterPro" id="IPR040570">
    <property type="entry name" value="LAL_C2"/>
</dbReference>
<evidence type="ECO:0000259" key="5">
    <source>
        <dbReference type="PROSITE" id="PS50975"/>
    </source>
</evidence>
<evidence type="ECO:0000256" key="3">
    <source>
        <dbReference type="ARBA" id="ARBA00022840"/>
    </source>
</evidence>
<dbReference type="EMBL" id="JACRTP010000001">
    <property type="protein sequence ID" value="MBC8627674.1"/>
    <property type="molecule type" value="Genomic_DNA"/>
</dbReference>
<evidence type="ECO:0000313" key="6">
    <source>
        <dbReference type="EMBL" id="MBC8627674.1"/>
    </source>
</evidence>
<feature type="domain" description="ATP-grasp" evidence="5">
    <location>
        <begin position="109"/>
        <end position="302"/>
    </location>
</feature>
<dbReference type="InterPro" id="IPR052032">
    <property type="entry name" value="ATP-dep_AA_Ligase"/>
</dbReference>
<keyword evidence="1" id="KW-0436">Ligase</keyword>